<protein>
    <submittedName>
        <fullName evidence="2">Uncharacterized protein</fullName>
    </submittedName>
</protein>
<evidence type="ECO:0000313" key="2">
    <source>
        <dbReference type="EMBL" id="OAF99980.1"/>
    </source>
</evidence>
<sequence>MKTTFLLSATLGVVGLASPMAQQIPGIATIDVWIGDDYFFTRGNTTTVQLQQNKCSNFNEPFNDSISAIDPTAPDNGKPLTCTLFE</sequence>
<dbReference type="EMBL" id="KV441560">
    <property type="protein sequence ID" value="OAF99980.1"/>
    <property type="molecule type" value="Genomic_DNA"/>
</dbReference>
<gene>
    <name evidence="2" type="ORF">CC84DRAFT_1168886</name>
</gene>
<feature type="signal peptide" evidence="1">
    <location>
        <begin position="1"/>
        <end position="17"/>
    </location>
</feature>
<dbReference type="AlphaFoldDB" id="A0A177BYF0"/>
<organism evidence="2 3">
    <name type="scientific">Paraphaeosphaeria sporulosa</name>
    <dbReference type="NCBI Taxonomy" id="1460663"/>
    <lineage>
        <taxon>Eukaryota</taxon>
        <taxon>Fungi</taxon>
        <taxon>Dikarya</taxon>
        <taxon>Ascomycota</taxon>
        <taxon>Pezizomycotina</taxon>
        <taxon>Dothideomycetes</taxon>
        <taxon>Pleosporomycetidae</taxon>
        <taxon>Pleosporales</taxon>
        <taxon>Massarineae</taxon>
        <taxon>Didymosphaeriaceae</taxon>
        <taxon>Paraphaeosphaeria</taxon>
    </lineage>
</organism>
<dbReference type="Proteomes" id="UP000077069">
    <property type="component" value="Unassembled WGS sequence"/>
</dbReference>
<evidence type="ECO:0000313" key="3">
    <source>
        <dbReference type="Proteomes" id="UP000077069"/>
    </source>
</evidence>
<keyword evidence="1" id="KW-0732">Signal</keyword>
<name>A0A177BYF0_9PLEO</name>
<evidence type="ECO:0000256" key="1">
    <source>
        <dbReference type="SAM" id="SignalP"/>
    </source>
</evidence>
<dbReference type="GeneID" id="28762997"/>
<reference evidence="2 3" key="1">
    <citation type="submission" date="2016-05" db="EMBL/GenBank/DDBJ databases">
        <title>Comparative analysis of secretome profiles of manganese(II)-oxidizing ascomycete fungi.</title>
        <authorList>
            <consortium name="DOE Joint Genome Institute"/>
            <person name="Zeiner C.A."/>
            <person name="Purvine S.O."/>
            <person name="Zink E.M."/>
            <person name="Wu S."/>
            <person name="Pasa-Tolic L."/>
            <person name="Chaput D.L."/>
            <person name="Haridas S."/>
            <person name="Grigoriev I.V."/>
            <person name="Santelli C.M."/>
            <person name="Hansel C.M."/>
        </authorList>
    </citation>
    <scope>NUCLEOTIDE SEQUENCE [LARGE SCALE GENOMIC DNA]</scope>
    <source>
        <strain evidence="2 3">AP3s5-JAC2a</strain>
    </source>
</reference>
<dbReference type="InParanoid" id="A0A177BYF0"/>
<feature type="chain" id="PRO_5008057475" evidence="1">
    <location>
        <begin position="18"/>
        <end position="86"/>
    </location>
</feature>
<accession>A0A177BYF0</accession>
<keyword evidence="3" id="KW-1185">Reference proteome</keyword>
<proteinExistence type="predicted"/>
<dbReference type="RefSeq" id="XP_018030346.1">
    <property type="nucleotide sequence ID" value="XM_018179511.1"/>
</dbReference>